<sequence length="130" mass="14508">MRYIAFATTYSGLETPCQSERPLTPQGQTYIKVFTNLSNMDFVNVSAQDRDIITDQTNKKAGTEETANPVWGRDWISRARDIIADQAGIEGTANPVWGRDWISRARDIIADQVDTKFSKVDGAEPVAVRV</sequence>
<organism evidence="1 2">
    <name type="scientific">Rhizoctonia solani</name>
    <dbReference type="NCBI Taxonomy" id="456999"/>
    <lineage>
        <taxon>Eukaryota</taxon>
        <taxon>Fungi</taxon>
        <taxon>Dikarya</taxon>
        <taxon>Basidiomycota</taxon>
        <taxon>Agaricomycotina</taxon>
        <taxon>Agaricomycetes</taxon>
        <taxon>Cantharellales</taxon>
        <taxon>Ceratobasidiaceae</taxon>
        <taxon>Rhizoctonia</taxon>
    </lineage>
</organism>
<evidence type="ECO:0000313" key="1">
    <source>
        <dbReference type="EMBL" id="CAE6500569.1"/>
    </source>
</evidence>
<name>A0A8H3CYW7_9AGAM</name>
<protein>
    <submittedName>
        <fullName evidence="1">Uncharacterized protein</fullName>
    </submittedName>
</protein>
<proteinExistence type="predicted"/>
<dbReference type="EMBL" id="CAJMWV010004519">
    <property type="protein sequence ID" value="CAE6500569.1"/>
    <property type="molecule type" value="Genomic_DNA"/>
</dbReference>
<evidence type="ECO:0000313" key="2">
    <source>
        <dbReference type="Proteomes" id="UP000663831"/>
    </source>
</evidence>
<gene>
    <name evidence="1" type="ORF">RDB_LOCUS118418</name>
</gene>
<accession>A0A8H3CYW7</accession>
<reference evidence="1" key="1">
    <citation type="submission" date="2021-01" db="EMBL/GenBank/DDBJ databases">
        <authorList>
            <person name="Kaushik A."/>
        </authorList>
    </citation>
    <scope>NUCLEOTIDE SEQUENCE</scope>
    <source>
        <strain evidence="1">AG3-1AP</strain>
    </source>
</reference>
<dbReference type="AlphaFoldDB" id="A0A8H3CYW7"/>
<dbReference type="Proteomes" id="UP000663831">
    <property type="component" value="Unassembled WGS sequence"/>
</dbReference>
<comment type="caution">
    <text evidence="1">The sequence shown here is derived from an EMBL/GenBank/DDBJ whole genome shotgun (WGS) entry which is preliminary data.</text>
</comment>